<evidence type="ECO:0000313" key="2">
    <source>
        <dbReference type="Proteomes" id="UP001153954"/>
    </source>
</evidence>
<evidence type="ECO:0000313" key="1">
    <source>
        <dbReference type="EMBL" id="CAH2091760.1"/>
    </source>
</evidence>
<gene>
    <name evidence="1" type="ORF">EEDITHA_LOCUS7595</name>
</gene>
<reference evidence="1" key="1">
    <citation type="submission" date="2022-03" db="EMBL/GenBank/DDBJ databases">
        <authorList>
            <person name="Tunstrom K."/>
        </authorList>
    </citation>
    <scope>NUCLEOTIDE SEQUENCE</scope>
</reference>
<sequence>MKIDELVDYIRDKNNVNGEIRRLPKSIETAYNLALKDFNATPKKSPISGVDIKSIRQTKNGDVLLEMGRKAKDSTAFTDAIRSATTSIGTVKTLTPTTTIEILDLERVSTEDDVREALKRDFITSLEIKRVYQTKTTPRGQWAAFFPD</sequence>
<protein>
    <submittedName>
        <fullName evidence="1">Uncharacterized protein</fullName>
    </submittedName>
</protein>
<keyword evidence="2" id="KW-1185">Reference proteome</keyword>
<dbReference type="AlphaFoldDB" id="A0AAU9U4Q8"/>
<proteinExistence type="predicted"/>
<name>A0AAU9U4Q8_EUPED</name>
<comment type="caution">
    <text evidence="1">The sequence shown here is derived from an EMBL/GenBank/DDBJ whole genome shotgun (WGS) entry which is preliminary data.</text>
</comment>
<dbReference type="EMBL" id="CAKOGL010000011">
    <property type="protein sequence ID" value="CAH2091760.1"/>
    <property type="molecule type" value="Genomic_DNA"/>
</dbReference>
<accession>A0AAU9U4Q8</accession>
<organism evidence="1 2">
    <name type="scientific">Euphydryas editha</name>
    <name type="common">Edith's checkerspot</name>
    <dbReference type="NCBI Taxonomy" id="104508"/>
    <lineage>
        <taxon>Eukaryota</taxon>
        <taxon>Metazoa</taxon>
        <taxon>Ecdysozoa</taxon>
        <taxon>Arthropoda</taxon>
        <taxon>Hexapoda</taxon>
        <taxon>Insecta</taxon>
        <taxon>Pterygota</taxon>
        <taxon>Neoptera</taxon>
        <taxon>Endopterygota</taxon>
        <taxon>Lepidoptera</taxon>
        <taxon>Glossata</taxon>
        <taxon>Ditrysia</taxon>
        <taxon>Papilionoidea</taxon>
        <taxon>Nymphalidae</taxon>
        <taxon>Nymphalinae</taxon>
        <taxon>Euphydryas</taxon>
    </lineage>
</organism>
<dbReference type="Proteomes" id="UP001153954">
    <property type="component" value="Unassembled WGS sequence"/>
</dbReference>